<accession>A0A7D5TD99</accession>
<dbReference type="KEGG" id="hpel:HZS54_19775"/>
<organism evidence="2 3">
    <name type="scientific">Halosimplex pelagicum</name>
    <dbReference type="NCBI Taxonomy" id="869886"/>
    <lineage>
        <taxon>Archaea</taxon>
        <taxon>Methanobacteriati</taxon>
        <taxon>Methanobacteriota</taxon>
        <taxon>Stenosarchaea group</taxon>
        <taxon>Halobacteria</taxon>
        <taxon>Halobacteriales</taxon>
        <taxon>Haloarculaceae</taxon>
        <taxon>Halosimplex</taxon>
    </lineage>
</organism>
<evidence type="ECO:0000313" key="2">
    <source>
        <dbReference type="EMBL" id="QLH83733.1"/>
    </source>
</evidence>
<evidence type="ECO:0008006" key="4">
    <source>
        <dbReference type="Google" id="ProtNLM"/>
    </source>
</evidence>
<dbReference type="AlphaFoldDB" id="A0A7D5TD99"/>
<dbReference type="GeneID" id="56084878"/>
<sequence length="244" mass="25061">MTEGVRRANEGVRASDRGDGTDADETGAGSVALVCEPAFEAEATGQLDRAFDRGEGARSVLGVLYRHDVRAWTTALRARRDRVDSAAAVAVGPVAETGGGRDHLPVREVTDPTDLTGVGIAVGEWLRACDADERPVVCLDSLSTLLQYADLERAFRFLHALVAQVRSAGATAYVSVDPGAHDEATLATLRTLFDAVLGAERRAGDTTADAPTDASGSSADSTGRAVVADGGDPATPGGAASGAE</sequence>
<gene>
    <name evidence="2" type="ORF">HZS54_19775</name>
</gene>
<evidence type="ECO:0000256" key="1">
    <source>
        <dbReference type="SAM" id="MobiDB-lite"/>
    </source>
</evidence>
<feature type="region of interest" description="Disordered" evidence="1">
    <location>
        <begin position="1"/>
        <end position="27"/>
    </location>
</feature>
<proteinExistence type="predicted"/>
<reference evidence="2 3" key="1">
    <citation type="submission" date="2020-07" db="EMBL/GenBank/DDBJ databases">
        <title>Halosimplex litoreum sp. nov. and Halosimplex rubrum sp. nov., isolated from different salt environments.</title>
        <authorList>
            <person name="Cui H."/>
        </authorList>
    </citation>
    <scope>NUCLEOTIDE SEQUENCE [LARGE SCALE GENOMIC DNA]</scope>
    <source>
        <strain evidence="2 3">R2</strain>
    </source>
</reference>
<dbReference type="OrthoDB" id="109251at2157"/>
<dbReference type="Proteomes" id="UP000509346">
    <property type="component" value="Chromosome"/>
</dbReference>
<dbReference type="InterPro" id="IPR055927">
    <property type="entry name" value="DUF7504"/>
</dbReference>
<evidence type="ECO:0000313" key="3">
    <source>
        <dbReference type="Proteomes" id="UP000509346"/>
    </source>
</evidence>
<protein>
    <recommendedName>
        <fullName evidence="4">DUF835 domain-containing protein</fullName>
    </recommendedName>
</protein>
<feature type="compositionally biased region" description="Low complexity" evidence="1">
    <location>
        <begin position="205"/>
        <end position="244"/>
    </location>
</feature>
<dbReference type="RefSeq" id="WP_179918775.1">
    <property type="nucleotide sequence ID" value="NZ_CP058909.1"/>
</dbReference>
<dbReference type="EMBL" id="CP058909">
    <property type="protein sequence ID" value="QLH83733.1"/>
    <property type="molecule type" value="Genomic_DNA"/>
</dbReference>
<feature type="compositionally biased region" description="Basic and acidic residues" evidence="1">
    <location>
        <begin position="1"/>
        <end position="20"/>
    </location>
</feature>
<keyword evidence="3" id="KW-1185">Reference proteome</keyword>
<feature type="region of interest" description="Disordered" evidence="1">
    <location>
        <begin position="202"/>
        <end position="244"/>
    </location>
</feature>
<dbReference type="Pfam" id="PF24336">
    <property type="entry name" value="DUF7504"/>
    <property type="match status" value="1"/>
</dbReference>
<name>A0A7D5TD99_9EURY</name>